<sequence length="280" mass="32486">MWNSFANTVWANVLVLGIIAFAIFMGLVKKDFFYPGMLLVLATLAYIFFMEETPTLTVVLNAFLLLSAAIACIVLLYRWAPSQRLEPGEPLPRRYEFRYLSHRPALWGVGMLLLMVLAILMFRLLGFFACSFYAYGIRNGRGTLIFHPEDQSVTIKTIFRRKRISRDEFKVIYRTGVAGAKINGADILQGRTDRTPATIEYEFVFQNRPPLKMRISDIEVGIYQRRLKKVMKKRKKQWAAKTALSELPQANYTLETAVELLCRFCDLKVIEREQWQQFRT</sequence>
<keyword evidence="1" id="KW-1133">Transmembrane helix</keyword>
<organism evidence="2 3">
    <name type="scientific">Anaerotruncus colihominis</name>
    <dbReference type="NCBI Taxonomy" id="169435"/>
    <lineage>
        <taxon>Bacteria</taxon>
        <taxon>Bacillati</taxon>
        <taxon>Bacillota</taxon>
        <taxon>Clostridia</taxon>
        <taxon>Eubacteriales</taxon>
        <taxon>Oscillospiraceae</taxon>
        <taxon>Anaerotruncus</taxon>
    </lineage>
</organism>
<gene>
    <name evidence="2" type="ORF">B5F11_13565</name>
</gene>
<dbReference type="RefSeq" id="WP_087302075.1">
    <property type="nucleotide sequence ID" value="NZ_NFKP01000018.1"/>
</dbReference>
<evidence type="ECO:0000313" key="2">
    <source>
        <dbReference type="EMBL" id="OUP68422.1"/>
    </source>
</evidence>
<keyword evidence="1" id="KW-0472">Membrane</keyword>
<feature type="transmembrane region" description="Helical" evidence="1">
    <location>
        <begin position="9"/>
        <end position="26"/>
    </location>
</feature>
<feature type="transmembrane region" description="Helical" evidence="1">
    <location>
        <begin position="32"/>
        <end position="49"/>
    </location>
</feature>
<evidence type="ECO:0000256" key="1">
    <source>
        <dbReference type="SAM" id="Phobius"/>
    </source>
</evidence>
<name>A0A1Y4MVW7_9FIRM</name>
<dbReference type="AlphaFoldDB" id="A0A1Y4MVW7"/>
<protein>
    <submittedName>
        <fullName evidence="2">Uncharacterized protein</fullName>
    </submittedName>
</protein>
<feature type="transmembrane region" description="Helical" evidence="1">
    <location>
        <begin position="105"/>
        <end position="135"/>
    </location>
</feature>
<feature type="transmembrane region" description="Helical" evidence="1">
    <location>
        <begin position="56"/>
        <end position="80"/>
    </location>
</feature>
<keyword evidence="1" id="KW-0812">Transmembrane</keyword>
<evidence type="ECO:0000313" key="3">
    <source>
        <dbReference type="Proteomes" id="UP000196386"/>
    </source>
</evidence>
<accession>A0A1Y4MVW7</accession>
<proteinExistence type="predicted"/>
<reference evidence="3" key="1">
    <citation type="submission" date="2017-04" db="EMBL/GenBank/DDBJ databases">
        <title>Function of individual gut microbiota members based on whole genome sequencing of pure cultures obtained from chicken caecum.</title>
        <authorList>
            <person name="Medvecky M."/>
            <person name="Cejkova D."/>
            <person name="Polansky O."/>
            <person name="Karasova D."/>
            <person name="Kubasova T."/>
            <person name="Cizek A."/>
            <person name="Rychlik I."/>
        </authorList>
    </citation>
    <scope>NUCLEOTIDE SEQUENCE [LARGE SCALE GENOMIC DNA]</scope>
    <source>
        <strain evidence="3">An175</strain>
    </source>
</reference>
<comment type="caution">
    <text evidence="2">The sequence shown here is derived from an EMBL/GenBank/DDBJ whole genome shotgun (WGS) entry which is preliminary data.</text>
</comment>
<dbReference type="Proteomes" id="UP000196386">
    <property type="component" value="Unassembled WGS sequence"/>
</dbReference>
<dbReference type="EMBL" id="NFKP01000018">
    <property type="protein sequence ID" value="OUP68422.1"/>
    <property type="molecule type" value="Genomic_DNA"/>
</dbReference>